<organism evidence="3 4">
    <name type="scientific">Sulfitobacter delicatus</name>
    <dbReference type="NCBI Taxonomy" id="218672"/>
    <lineage>
        <taxon>Bacteria</taxon>
        <taxon>Pseudomonadati</taxon>
        <taxon>Pseudomonadota</taxon>
        <taxon>Alphaproteobacteria</taxon>
        <taxon>Rhodobacterales</taxon>
        <taxon>Roseobacteraceae</taxon>
        <taxon>Sulfitobacter</taxon>
    </lineage>
</organism>
<feature type="transmembrane region" description="Helical" evidence="2">
    <location>
        <begin position="96"/>
        <end position="115"/>
    </location>
</feature>
<accession>A0A1G7M1C1</accession>
<gene>
    <name evidence="3" type="ORF">SAMN04489759_102438</name>
</gene>
<evidence type="ECO:0000313" key="3">
    <source>
        <dbReference type="EMBL" id="SDF55424.1"/>
    </source>
</evidence>
<feature type="transmembrane region" description="Helical" evidence="2">
    <location>
        <begin position="57"/>
        <end position="75"/>
    </location>
</feature>
<dbReference type="OrthoDB" id="7375296at2"/>
<dbReference type="RefSeq" id="WP_093739929.1">
    <property type="nucleotide sequence ID" value="NZ_FNBP01000002.1"/>
</dbReference>
<proteinExistence type="predicted"/>
<name>A0A1G7M1C1_9RHOB</name>
<dbReference type="InterPro" id="IPR018770">
    <property type="entry name" value="ChloroindolylP_hydrolase"/>
</dbReference>
<keyword evidence="4" id="KW-1185">Reference proteome</keyword>
<keyword evidence="2" id="KW-0472">Membrane</keyword>
<evidence type="ECO:0000256" key="1">
    <source>
        <dbReference type="SAM" id="MobiDB-lite"/>
    </source>
</evidence>
<dbReference type="AlphaFoldDB" id="A0A1G7M1C1"/>
<dbReference type="STRING" id="218672.SAMN04489759_102438"/>
<protein>
    <submittedName>
        <fullName evidence="3">5-bromo-4-chloroindolyl phosphate hydrolysis protein</fullName>
    </submittedName>
</protein>
<dbReference type="Proteomes" id="UP000199399">
    <property type="component" value="Unassembled WGS sequence"/>
</dbReference>
<dbReference type="Pfam" id="PF10112">
    <property type="entry name" value="Halogen_Hydrol"/>
    <property type="match status" value="1"/>
</dbReference>
<dbReference type="EMBL" id="FNBP01000002">
    <property type="protein sequence ID" value="SDF55424.1"/>
    <property type="molecule type" value="Genomic_DNA"/>
</dbReference>
<feature type="region of interest" description="Disordered" evidence="1">
    <location>
        <begin position="1"/>
        <end position="26"/>
    </location>
</feature>
<reference evidence="4" key="1">
    <citation type="submission" date="2016-10" db="EMBL/GenBank/DDBJ databases">
        <authorList>
            <person name="Varghese N."/>
            <person name="Submissions S."/>
        </authorList>
    </citation>
    <scope>NUCLEOTIDE SEQUENCE [LARGE SCALE GENOMIC DNA]</scope>
    <source>
        <strain evidence="4">DSM 16477</strain>
    </source>
</reference>
<sequence length="304" mass="33072">MAQRFGGQYSPDPKNTPGDTPRPRPKLRVNPVGGRVNLLFLPPVVLAVTSFTGGASTLVLGLIGAFLLASGVWLLREGLLAEAEYHDRKVARRPTFPRKIFAALLAGLGAAVAAYSSEPGVVAPVLFGLTAGGLHLAAFGIDPLKNKGMEGVDTFQQDRVARVVDEAEKLLASMGSAIKRAGDRRAEARLAEFQDTARTLIRTVEEDPRDLTAARKYLVVYLRGAHDATVKFADLYARNRDEKARDDYLALLDDLDENFAARTAKSLLDDRSDLNVEIDVLRARLSREGVRLEQPAPANSKEDI</sequence>
<feature type="transmembrane region" description="Helical" evidence="2">
    <location>
        <begin position="32"/>
        <end position="51"/>
    </location>
</feature>
<evidence type="ECO:0000256" key="2">
    <source>
        <dbReference type="SAM" id="Phobius"/>
    </source>
</evidence>
<keyword evidence="2" id="KW-0812">Transmembrane</keyword>
<evidence type="ECO:0000313" key="4">
    <source>
        <dbReference type="Proteomes" id="UP000199399"/>
    </source>
</evidence>
<keyword evidence="2" id="KW-1133">Transmembrane helix</keyword>